<organism evidence="6 7">
    <name type="scientific">Aduncisulcus paluster</name>
    <dbReference type="NCBI Taxonomy" id="2918883"/>
    <lineage>
        <taxon>Eukaryota</taxon>
        <taxon>Metamonada</taxon>
        <taxon>Carpediemonas-like organisms</taxon>
        <taxon>Aduncisulcus</taxon>
    </lineage>
</organism>
<evidence type="ECO:0000313" key="6">
    <source>
        <dbReference type="EMBL" id="GKT29889.1"/>
    </source>
</evidence>
<dbReference type="CDD" id="cd01335">
    <property type="entry name" value="Radical_SAM"/>
    <property type="match status" value="1"/>
</dbReference>
<dbReference type="PROSITE" id="PS51918">
    <property type="entry name" value="RADICAL_SAM"/>
    <property type="match status" value="1"/>
</dbReference>
<dbReference type="InterPro" id="IPR058240">
    <property type="entry name" value="rSAM_sf"/>
</dbReference>
<sequence length="281" mass="31623">TRIDWLCDICRGIKRISKEKTGKEMTIILSIGELTKEQYQKLYDAGADRYLLRIETSDRKLFKTIHPDDKFHSFDDRIQALRDLDDVGYHVGTGVLIGVPGQTIEHLAKDLFFFKAIHADMLGIGGYLPAVGTPLADKFYSLCKTPEHQAAWLANTYSITRRVIATARLFLPHVNISATTAMQVLDPNGRKNVLASGANVVMEVLTPDEARKHYGLYGGKSEAVVTRARVEEECADIGKELWVHGWGNPKAHGMKWKKRALEGIDVSGRRFEENPFIEELK</sequence>
<dbReference type="InterPro" id="IPR007197">
    <property type="entry name" value="rSAM"/>
</dbReference>
<dbReference type="Pfam" id="PF04055">
    <property type="entry name" value="Radical_SAM"/>
    <property type="match status" value="1"/>
</dbReference>
<feature type="domain" description="Radical SAM core" evidence="5">
    <location>
        <begin position="1"/>
        <end position="168"/>
    </location>
</feature>
<keyword evidence="1" id="KW-0949">S-adenosyl-L-methionine</keyword>
<gene>
    <name evidence="6" type="ORF">ADUPG1_014862</name>
</gene>
<dbReference type="Proteomes" id="UP001057375">
    <property type="component" value="Unassembled WGS sequence"/>
</dbReference>
<keyword evidence="4" id="KW-0411">Iron-sulfur</keyword>
<evidence type="ECO:0000256" key="1">
    <source>
        <dbReference type="ARBA" id="ARBA00022691"/>
    </source>
</evidence>
<dbReference type="InterPro" id="IPR006638">
    <property type="entry name" value="Elp3/MiaA/NifB-like_rSAM"/>
</dbReference>
<keyword evidence="3" id="KW-0408">Iron</keyword>
<dbReference type="SUPFAM" id="SSF102114">
    <property type="entry name" value="Radical SAM enzymes"/>
    <property type="match status" value="1"/>
</dbReference>
<evidence type="ECO:0000313" key="7">
    <source>
        <dbReference type="Proteomes" id="UP001057375"/>
    </source>
</evidence>
<accession>A0ABQ5KEQ9</accession>
<evidence type="ECO:0000256" key="2">
    <source>
        <dbReference type="ARBA" id="ARBA00022723"/>
    </source>
</evidence>
<reference evidence="6" key="1">
    <citation type="submission" date="2022-03" db="EMBL/GenBank/DDBJ databases">
        <title>Draft genome sequence of Aduncisulcus paluster, a free-living microaerophilic Fornicata.</title>
        <authorList>
            <person name="Yuyama I."/>
            <person name="Kume K."/>
            <person name="Tamura T."/>
            <person name="Inagaki Y."/>
            <person name="Hashimoto T."/>
        </authorList>
    </citation>
    <scope>NUCLEOTIDE SEQUENCE</scope>
    <source>
        <strain evidence="6">NY0171</strain>
    </source>
</reference>
<protein>
    <submittedName>
        <fullName evidence="6">HydE/PylB-like protein</fullName>
    </submittedName>
</protein>
<evidence type="ECO:0000256" key="3">
    <source>
        <dbReference type="ARBA" id="ARBA00023004"/>
    </source>
</evidence>
<comment type="caution">
    <text evidence="6">The sequence shown here is derived from an EMBL/GenBank/DDBJ whole genome shotgun (WGS) entry which is preliminary data.</text>
</comment>
<dbReference type="InterPro" id="IPR013785">
    <property type="entry name" value="Aldolase_TIM"/>
</dbReference>
<dbReference type="PANTHER" id="PTHR43726">
    <property type="entry name" value="3-METHYLORNITHINE SYNTHASE"/>
    <property type="match status" value="1"/>
</dbReference>
<proteinExistence type="predicted"/>
<dbReference type="PANTHER" id="PTHR43726:SF1">
    <property type="entry name" value="BIOTIN SYNTHASE"/>
    <property type="match status" value="1"/>
</dbReference>
<feature type="non-terminal residue" evidence="6">
    <location>
        <position position="1"/>
    </location>
</feature>
<evidence type="ECO:0000256" key="4">
    <source>
        <dbReference type="ARBA" id="ARBA00023014"/>
    </source>
</evidence>
<dbReference type="EMBL" id="BQXS01020470">
    <property type="protein sequence ID" value="GKT29889.1"/>
    <property type="molecule type" value="Genomic_DNA"/>
</dbReference>
<dbReference type="InterPro" id="IPR034422">
    <property type="entry name" value="HydE/PylB-like"/>
</dbReference>
<keyword evidence="2" id="KW-0479">Metal-binding</keyword>
<name>A0ABQ5KEQ9_9EUKA</name>
<evidence type="ECO:0000259" key="5">
    <source>
        <dbReference type="PROSITE" id="PS51918"/>
    </source>
</evidence>
<dbReference type="SMART" id="SM00729">
    <property type="entry name" value="Elp3"/>
    <property type="match status" value="1"/>
</dbReference>
<keyword evidence="7" id="KW-1185">Reference proteome</keyword>
<dbReference type="Gene3D" id="3.20.20.70">
    <property type="entry name" value="Aldolase class I"/>
    <property type="match status" value="1"/>
</dbReference>